<dbReference type="AlphaFoldDB" id="A0AAE0CBI6"/>
<keyword evidence="4" id="KW-1185">Reference proteome</keyword>
<dbReference type="EMBL" id="LGRX02026131">
    <property type="protein sequence ID" value="KAK3251284.1"/>
    <property type="molecule type" value="Genomic_DNA"/>
</dbReference>
<dbReference type="InterPro" id="IPR015947">
    <property type="entry name" value="PUA-like_sf"/>
</dbReference>
<feature type="compositionally biased region" description="Polar residues" evidence="1">
    <location>
        <begin position="22"/>
        <end position="31"/>
    </location>
</feature>
<name>A0AAE0CBI6_9CHLO</name>
<evidence type="ECO:0000256" key="2">
    <source>
        <dbReference type="SAM" id="Phobius"/>
    </source>
</evidence>
<keyword evidence="2" id="KW-1133">Transmembrane helix</keyword>
<feature type="region of interest" description="Disordered" evidence="1">
    <location>
        <begin position="1"/>
        <end position="31"/>
    </location>
</feature>
<reference evidence="3 4" key="1">
    <citation type="journal article" date="2015" name="Genome Biol. Evol.">
        <title>Comparative Genomics of a Bacterivorous Green Alga Reveals Evolutionary Causalities and Consequences of Phago-Mixotrophic Mode of Nutrition.</title>
        <authorList>
            <person name="Burns J.A."/>
            <person name="Paasch A."/>
            <person name="Narechania A."/>
            <person name="Kim E."/>
        </authorList>
    </citation>
    <scope>NUCLEOTIDE SEQUENCE [LARGE SCALE GENOMIC DNA]</scope>
    <source>
        <strain evidence="3 4">PLY_AMNH</strain>
    </source>
</reference>
<feature type="transmembrane region" description="Helical" evidence="2">
    <location>
        <begin position="550"/>
        <end position="574"/>
    </location>
</feature>
<dbReference type="Proteomes" id="UP001190700">
    <property type="component" value="Unassembled WGS sequence"/>
</dbReference>
<evidence type="ECO:0000313" key="4">
    <source>
        <dbReference type="Proteomes" id="UP001190700"/>
    </source>
</evidence>
<proteinExistence type="predicted"/>
<dbReference type="Gene3D" id="2.30.130.40">
    <property type="entry name" value="LON domain-like"/>
    <property type="match status" value="1"/>
</dbReference>
<protein>
    <submittedName>
        <fullName evidence="3">Uncharacterized protein</fullName>
    </submittedName>
</protein>
<dbReference type="PANTHER" id="PTHR46732:SF8">
    <property type="entry name" value="ATP-DEPENDENT PROTEASE LA (LON) DOMAIN PROTEIN"/>
    <property type="match status" value="1"/>
</dbReference>
<organism evidence="3 4">
    <name type="scientific">Cymbomonas tetramitiformis</name>
    <dbReference type="NCBI Taxonomy" id="36881"/>
    <lineage>
        <taxon>Eukaryota</taxon>
        <taxon>Viridiplantae</taxon>
        <taxon>Chlorophyta</taxon>
        <taxon>Pyramimonadophyceae</taxon>
        <taxon>Pyramimonadales</taxon>
        <taxon>Pyramimonadaceae</taxon>
        <taxon>Cymbomonas</taxon>
    </lineage>
</organism>
<comment type="caution">
    <text evidence="3">The sequence shown here is derived from an EMBL/GenBank/DDBJ whole genome shotgun (WGS) entry which is preliminary data.</text>
</comment>
<keyword evidence="2" id="KW-0812">Transmembrane</keyword>
<dbReference type="PANTHER" id="PTHR46732">
    <property type="entry name" value="ATP-DEPENDENT PROTEASE LA (LON) DOMAIN PROTEIN"/>
    <property type="match status" value="1"/>
</dbReference>
<evidence type="ECO:0000256" key="1">
    <source>
        <dbReference type="SAM" id="MobiDB-lite"/>
    </source>
</evidence>
<gene>
    <name evidence="3" type="ORF">CYMTET_39374</name>
</gene>
<accession>A0AAE0CBI6</accession>
<dbReference type="SUPFAM" id="SSF88697">
    <property type="entry name" value="PUA domain-like"/>
    <property type="match status" value="1"/>
</dbReference>
<keyword evidence="2" id="KW-0472">Membrane</keyword>
<sequence>MHSGLLNIAPQPPNIPARQPRWRTQASVTQPLRSCRQPYPCLIRRQALEGRGKLHARRRAQVTVGVGPSPSGHGDLYGGRDDERNKAVSSLRNLFVQSPDLASSEEDPEESRGALQLGLRRDLPLCRWSFVLLPHHQARLNVWQPQYTLLFERLLATPPPHYYLHLYTPGGVDSLDDPVYELKPGTEAPLAGTLMRIVGFRREGDSRLALTVQGLARAVVVRPTQTLPYARADVQLLPDFEALLSCARISRRWVDDQRQGDVDDEVLQQMILAGAAAADGAYHEYAAMRAGAALVGELRPLCQFNPLLAESASQNAKQRLQSGIEWAAEEGYWPTGLSEGAQPAADIQDLFSSCPAVFNVLHLAVEASPGLPEEEVEEEERLLQILEVQVWLELDALLRSLHELAGQTIPVPSQILGLLPPPPEGGWPDDFHTLRSVTLLRKQYDALMASLGIKVQSEGALARVPALGAGSMAKVRHEAWGKLETLSYVPVDATYPPHLRAQRLSYAIWAVIGDGDPTSTQPLLEAMSTADRLQIVLSRLRQNLELAPGLGQLAVILVSALVGAVAAILVHPLLGASVEGMVNRVLPAVEGMMNRVLAALEGESGAAGFGGW</sequence>
<evidence type="ECO:0000313" key="3">
    <source>
        <dbReference type="EMBL" id="KAK3251284.1"/>
    </source>
</evidence>
<dbReference type="InterPro" id="IPR046336">
    <property type="entry name" value="Lon_prtase_N_sf"/>
</dbReference>